<keyword evidence="1" id="KW-0812">Transmembrane</keyword>
<accession>A0A0F9T6D0</accession>
<evidence type="ECO:0000313" key="2">
    <source>
        <dbReference type="EMBL" id="KKN44546.1"/>
    </source>
</evidence>
<name>A0A0F9T6D0_9ZZZZ</name>
<keyword evidence="1" id="KW-1133">Transmembrane helix</keyword>
<organism evidence="2">
    <name type="scientific">marine sediment metagenome</name>
    <dbReference type="NCBI Taxonomy" id="412755"/>
    <lineage>
        <taxon>unclassified sequences</taxon>
        <taxon>metagenomes</taxon>
        <taxon>ecological metagenomes</taxon>
    </lineage>
</organism>
<keyword evidence="1" id="KW-0472">Membrane</keyword>
<feature type="transmembrane region" description="Helical" evidence="1">
    <location>
        <begin position="7"/>
        <end position="29"/>
    </location>
</feature>
<evidence type="ECO:0008006" key="3">
    <source>
        <dbReference type="Google" id="ProtNLM"/>
    </source>
</evidence>
<feature type="transmembrane region" description="Helical" evidence="1">
    <location>
        <begin position="98"/>
        <end position="120"/>
    </location>
</feature>
<dbReference type="EMBL" id="LAZR01001445">
    <property type="protein sequence ID" value="KKN44546.1"/>
    <property type="molecule type" value="Genomic_DNA"/>
</dbReference>
<protein>
    <recommendedName>
        <fullName evidence="3">DUF3592 domain-containing protein</fullName>
    </recommendedName>
</protein>
<gene>
    <name evidence="2" type="ORF">LCGC14_0692260</name>
</gene>
<dbReference type="AlphaFoldDB" id="A0A0F9T6D0"/>
<comment type="caution">
    <text evidence="2">The sequence shown here is derived from an EMBL/GenBank/DDBJ whole genome shotgun (WGS) entry which is preliminary data.</text>
</comment>
<evidence type="ECO:0000256" key="1">
    <source>
        <dbReference type="SAM" id="Phobius"/>
    </source>
</evidence>
<proteinExistence type="predicted"/>
<sequence length="124" mass="13854">MSLKLRTFIAFLGLLVMVCGVVIALTPFYTTAEYIYDGKVVLRSEAEYVEFKEIVGRPDVGIEKMMVLSSEPPIVIVYRVIVPDDVYFPYEEKNETPYLLVSFLGAAAFAAGIYLVVGCIRNTL</sequence>
<reference evidence="2" key="1">
    <citation type="journal article" date="2015" name="Nature">
        <title>Complex archaea that bridge the gap between prokaryotes and eukaryotes.</title>
        <authorList>
            <person name="Spang A."/>
            <person name="Saw J.H."/>
            <person name="Jorgensen S.L."/>
            <person name="Zaremba-Niedzwiedzka K."/>
            <person name="Martijn J."/>
            <person name="Lind A.E."/>
            <person name="van Eijk R."/>
            <person name="Schleper C."/>
            <person name="Guy L."/>
            <person name="Ettema T.J."/>
        </authorList>
    </citation>
    <scope>NUCLEOTIDE SEQUENCE</scope>
</reference>